<dbReference type="AlphaFoldDB" id="A0A841PJB5"/>
<proteinExistence type="predicted"/>
<accession>A0A841PJB5</accession>
<reference evidence="1 2" key="1">
    <citation type="submission" date="2020-08" db="EMBL/GenBank/DDBJ databases">
        <title>Genomic Encyclopedia of Type Strains, Phase IV (KMG-IV): sequencing the most valuable type-strain genomes for metagenomic binning, comparative biology and taxonomic classification.</title>
        <authorList>
            <person name="Goeker M."/>
        </authorList>
    </citation>
    <scope>NUCLEOTIDE SEQUENCE [LARGE SCALE GENOMIC DNA]</scope>
    <source>
        <strain evidence="1 2">DSM 100039</strain>
    </source>
</reference>
<comment type="caution">
    <text evidence="1">The sequence shown here is derived from an EMBL/GenBank/DDBJ whole genome shotgun (WGS) entry which is preliminary data.</text>
</comment>
<evidence type="ECO:0000313" key="1">
    <source>
        <dbReference type="EMBL" id="MBB6410830.1"/>
    </source>
</evidence>
<dbReference type="RefSeq" id="WP_184873727.1">
    <property type="nucleotide sequence ID" value="NZ_JACHEF010000003.1"/>
</dbReference>
<sequence length="54" mass="6271">MARRIINPQYPGMLAVDVMDHAMDLIRVARLAINAFEADRPTFQRRKWRLSATS</sequence>
<name>A0A841PJB5_9HYPH</name>
<dbReference type="Proteomes" id="UP000556329">
    <property type="component" value="Unassembled WGS sequence"/>
</dbReference>
<evidence type="ECO:0000313" key="2">
    <source>
        <dbReference type="Proteomes" id="UP000556329"/>
    </source>
</evidence>
<organism evidence="1 2">
    <name type="scientific">Mesorhizobium sangaii</name>
    <dbReference type="NCBI Taxonomy" id="505389"/>
    <lineage>
        <taxon>Bacteria</taxon>
        <taxon>Pseudomonadati</taxon>
        <taxon>Pseudomonadota</taxon>
        <taxon>Alphaproteobacteria</taxon>
        <taxon>Hyphomicrobiales</taxon>
        <taxon>Phyllobacteriaceae</taxon>
        <taxon>Mesorhizobium</taxon>
    </lineage>
</organism>
<protein>
    <submittedName>
        <fullName evidence="1">Uncharacterized protein</fullName>
    </submittedName>
</protein>
<dbReference type="EMBL" id="JACHEF010000003">
    <property type="protein sequence ID" value="MBB6410830.1"/>
    <property type="molecule type" value="Genomic_DNA"/>
</dbReference>
<keyword evidence="2" id="KW-1185">Reference proteome</keyword>
<gene>
    <name evidence="1" type="ORF">HNQ71_003504</name>
</gene>